<comment type="caution">
    <text evidence="1">The sequence shown here is derived from an EMBL/GenBank/DDBJ whole genome shotgun (WGS) entry which is preliminary data.</text>
</comment>
<dbReference type="EMBL" id="QJKJ01009184">
    <property type="protein sequence ID" value="RDX77398.1"/>
    <property type="molecule type" value="Genomic_DNA"/>
</dbReference>
<feature type="non-terminal residue" evidence="1">
    <location>
        <position position="1"/>
    </location>
</feature>
<evidence type="ECO:0000313" key="2">
    <source>
        <dbReference type="Proteomes" id="UP000257109"/>
    </source>
</evidence>
<protein>
    <submittedName>
        <fullName evidence="1">Uncharacterized protein</fullName>
    </submittedName>
</protein>
<sequence>MWFVYVDDFIIKYDLDIILHIELLGTKLVDFLSKKIIGWLLLMAEATTYIDHYLKSNLGQMIFLRFDSDLKLGKLPSYSTLLNMILCVLEKISYILENQKQVTKLKWLRALLVDLQVPHPQSIRLFCDSQVVLNLVSKIK</sequence>
<organism evidence="1 2">
    <name type="scientific">Mucuna pruriens</name>
    <name type="common">Velvet bean</name>
    <name type="synonym">Dolichos pruriens</name>
    <dbReference type="NCBI Taxonomy" id="157652"/>
    <lineage>
        <taxon>Eukaryota</taxon>
        <taxon>Viridiplantae</taxon>
        <taxon>Streptophyta</taxon>
        <taxon>Embryophyta</taxon>
        <taxon>Tracheophyta</taxon>
        <taxon>Spermatophyta</taxon>
        <taxon>Magnoliopsida</taxon>
        <taxon>eudicotyledons</taxon>
        <taxon>Gunneridae</taxon>
        <taxon>Pentapetalae</taxon>
        <taxon>rosids</taxon>
        <taxon>fabids</taxon>
        <taxon>Fabales</taxon>
        <taxon>Fabaceae</taxon>
        <taxon>Papilionoideae</taxon>
        <taxon>50 kb inversion clade</taxon>
        <taxon>NPAAA clade</taxon>
        <taxon>indigoferoid/millettioid clade</taxon>
        <taxon>Phaseoleae</taxon>
        <taxon>Mucuna</taxon>
    </lineage>
</organism>
<gene>
    <name evidence="1" type="ORF">CR513_42496</name>
</gene>
<feature type="non-terminal residue" evidence="1">
    <location>
        <position position="140"/>
    </location>
</feature>
<dbReference type="Proteomes" id="UP000257109">
    <property type="component" value="Unassembled WGS sequence"/>
</dbReference>
<evidence type="ECO:0000313" key="1">
    <source>
        <dbReference type="EMBL" id="RDX77398.1"/>
    </source>
</evidence>
<name>A0A371FGF6_MUCPR</name>
<accession>A0A371FGF6</accession>
<keyword evidence="2" id="KW-1185">Reference proteome</keyword>
<proteinExistence type="predicted"/>
<reference evidence="1" key="1">
    <citation type="submission" date="2018-05" db="EMBL/GenBank/DDBJ databases">
        <title>Draft genome of Mucuna pruriens seed.</title>
        <authorList>
            <person name="Nnadi N.E."/>
            <person name="Vos R."/>
            <person name="Hasami M.H."/>
            <person name="Devisetty U.K."/>
            <person name="Aguiy J.C."/>
        </authorList>
    </citation>
    <scope>NUCLEOTIDE SEQUENCE [LARGE SCALE GENOMIC DNA]</scope>
    <source>
        <strain evidence="1">JCA_2017</strain>
    </source>
</reference>
<dbReference type="AlphaFoldDB" id="A0A371FGF6"/>